<accession>A0A563DCQ4</accession>
<proteinExistence type="inferred from homology"/>
<organism evidence="7 8">
    <name type="scientific">Apibacter muscae</name>
    <dbReference type="NCBI Taxonomy" id="2509004"/>
    <lineage>
        <taxon>Bacteria</taxon>
        <taxon>Pseudomonadati</taxon>
        <taxon>Bacteroidota</taxon>
        <taxon>Flavobacteriia</taxon>
        <taxon>Flavobacteriales</taxon>
        <taxon>Weeksellaceae</taxon>
        <taxon>Apibacter</taxon>
    </lineage>
</organism>
<dbReference type="InterPro" id="IPR047865">
    <property type="entry name" value="Ribosomal_uL10_bac_type"/>
</dbReference>
<comment type="function">
    <text evidence="1 6">Forms part of the ribosomal stalk, playing a central role in the interaction of the ribosome with GTP-bound translation factors.</text>
</comment>
<reference evidence="7 8" key="1">
    <citation type="submission" date="2019-02" db="EMBL/GenBank/DDBJ databases">
        <title>Apibacter muscae sp. nov.: a novel member of the house fly microbiota.</title>
        <authorList>
            <person name="Park R."/>
        </authorList>
    </citation>
    <scope>NUCLEOTIDE SEQUENCE [LARGE SCALE GENOMIC DNA]</scope>
    <source>
        <strain evidence="7 8">AL1</strain>
    </source>
</reference>
<evidence type="ECO:0000313" key="8">
    <source>
        <dbReference type="Proteomes" id="UP000319499"/>
    </source>
</evidence>
<sequence>MTKQEKTQVIEEIQTLLNEVNVLYIADTDGLNAQQTSDLRRACFKGEISMKVVKNTLLKKAMDNVEDKDFSELYNTLKGNTTILISEKANAPAKLIQTFRKKTAKPVLKSAWIDSATYIGDEQLDNLANLKSKEELVGEIIGLLQSPIKNVISSLKSGGNTIAGLVKTLSERE</sequence>
<dbReference type="GO" id="GO:1990904">
    <property type="term" value="C:ribonucleoprotein complex"/>
    <property type="evidence" value="ECO:0007669"/>
    <property type="project" value="UniProtKB-KW"/>
</dbReference>
<evidence type="ECO:0000256" key="1">
    <source>
        <dbReference type="ARBA" id="ARBA00002633"/>
    </source>
</evidence>
<dbReference type="Pfam" id="PF00466">
    <property type="entry name" value="Ribosomal_L10"/>
    <property type="match status" value="1"/>
</dbReference>
<evidence type="ECO:0000256" key="6">
    <source>
        <dbReference type="HAMAP-Rule" id="MF_00362"/>
    </source>
</evidence>
<comment type="caution">
    <text evidence="7">The sequence shown here is derived from an EMBL/GenBank/DDBJ whole genome shotgun (WGS) entry which is preliminary data.</text>
</comment>
<evidence type="ECO:0000256" key="2">
    <source>
        <dbReference type="ARBA" id="ARBA00008889"/>
    </source>
</evidence>
<keyword evidence="8" id="KW-1185">Reference proteome</keyword>
<dbReference type="NCBIfam" id="NF000955">
    <property type="entry name" value="PRK00099.1-1"/>
    <property type="match status" value="1"/>
</dbReference>
<dbReference type="OrthoDB" id="1523686at2"/>
<keyword evidence="3 6" id="KW-0689">Ribosomal protein</keyword>
<dbReference type="InterPro" id="IPR001790">
    <property type="entry name" value="Ribosomal_uL10"/>
</dbReference>
<comment type="similarity">
    <text evidence="2 6">Belongs to the universal ribosomal protein uL10 family.</text>
</comment>
<evidence type="ECO:0000256" key="3">
    <source>
        <dbReference type="ARBA" id="ARBA00022980"/>
    </source>
</evidence>
<dbReference type="AlphaFoldDB" id="A0A563DCQ4"/>
<keyword evidence="6" id="KW-0694">RNA-binding</keyword>
<dbReference type="GO" id="GO:0070180">
    <property type="term" value="F:large ribosomal subunit rRNA binding"/>
    <property type="evidence" value="ECO:0007669"/>
    <property type="project" value="UniProtKB-UniRule"/>
</dbReference>
<evidence type="ECO:0000313" key="7">
    <source>
        <dbReference type="EMBL" id="TWP27849.1"/>
    </source>
</evidence>
<dbReference type="Proteomes" id="UP000319499">
    <property type="component" value="Unassembled WGS sequence"/>
</dbReference>
<evidence type="ECO:0000256" key="5">
    <source>
        <dbReference type="ARBA" id="ARBA00035202"/>
    </source>
</evidence>
<dbReference type="GO" id="GO:0006412">
    <property type="term" value="P:translation"/>
    <property type="evidence" value="ECO:0007669"/>
    <property type="project" value="UniProtKB-UniRule"/>
</dbReference>
<dbReference type="CDD" id="cd05797">
    <property type="entry name" value="Ribosomal_L10"/>
    <property type="match status" value="1"/>
</dbReference>
<dbReference type="GO" id="GO:0005840">
    <property type="term" value="C:ribosome"/>
    <property type="evidence" value="ECO:0007669"/>
    <property type="project" value="UniProtKB-KW"/>
</dbReference>
<dbReference type="PANTHER" id="PTHR11560">
    <property type="entry name" value="39S RIBOSOMAL PROTEIN L10, MITOCHONDRIAL"/>
    <property type="match status" value="1"/>
</dbReference>
<keyword evidence="6" id="KW-0699">rRNA-binding</keyword>
<dbReference type="InterPro" id="IPR043141">
    <property type="entry name" value="Ribosomal_uL10-like_sf"/>
</dbReference>
<name>A0A563DCQ4_9FLAO</name>
<dbReference type="Gene3D" id="3.30.70.1730">
    <property type="match status" value="1"/>
</dbReference>
<dbReference type="HAMAP" id="MF_00362">
    <property type="entry name" value="Ribosomal_uL10"/>
    <property type="match status" value="1"/>
</dbReference>
<comment type="subunit">
    <text evidence="6">Part of the ribosomal stalk of the 50S ribosomal subunit. The N-terminus interacts with L11 and the large rRNA to form the base of the stalk. The C-terminus forms an elongated spine to which L12 dimers bind in a sequential fashion forming a multimeric L10(L12)X complex.</text>
</comment>
<gene>
    <name evidence="6" type="primary">rplJ</name>
    <name evidence="7" type="ORF">ETU09_07065</name>
</gene>
<protein>
    <recommendedName>
        <fullName evidence="5 6">Large ribosomal subunit protein uL10</fullName>
    </recommendedName>
</protein>
<dbReference type="InterPro" id="IPR022973">
    <property type="entry name" value="Ribosomal_uL10_bac"/>
</dbReference>
<keyword evidence="4 6" id="KW-0687">Ribonucleoprotein</keyword>
<dbReference type="SUPFAM" id="SSF160369">
    <property type="entry name" value="Ribosomal protein L10-like"/>
    <property type="match status" value="1"/>
</dbReference>
<evidence type="ECO:0000256" key="4">
    <source>
        <dbReference type="ARBA" id="ARBA00023274"/>
    </source>
</evidence>
<dbReference type="RefSeq" id="WP_146262398.1">
    <property type="nucleotide sequence ID" value="NZ_SELG01000033.1"/>
</dbReference>
<dbReference type="EMBL" id="SELH01000021">
    <property type="protein sequence ID" value="TWP27849.1"/>
    <property type="molecule type" value="Genomic_DNA"/>
</dbReference>